<dbReference type="EMBL" id="RHPJ01000004">
    <property type="protein sequence ID" value="TGO04006.1"/>
    <property type="molecule type" value="Genomic_DNA"/>
</dbReference>
<dbReference type="OrthoDB" id="8205493at2"/>
<keyword evidence="3" id="KW-1185">Reference proteome</keyword>
<dbReference type="GO" id="GO:0005737">
    <property type="term" value="C:cytoplasm"/>
    <property type="evidence" value="ECO:0007669"/>
    <property type="project" value="TreeGrafter"/>
</dbReference>
<organism evidence="2 3">
    <name type="scientific">Serinibacter arcticus</name>
    <dbReference type="NCBI Taxonomy" id="1655435"/>
    <lineage>
        <taxon>Bacteria</taxon>
        <taxon>Bacillati</taxon>
        <taxon>Actinomycetota</taxon>
        <taxon>Actinomycetes</taxon>
        <taxon>Micrococcales</taxon>
        <taxon>Beutenbergiaceae</taxon>
        <taxon>Serinibacter</taxon>
    </lineage>
</organism>
<dbReference type="InterPro" id="IPR001509">
    <property type="entry name" value="Epimerase_deHydtase"/>
</dbReference>
<dbReference type="InterPro" id="IPR036291">
    <property type="entry name" value="NAD(P)-bd_dom_sf"/>
</dbReference>
<dbReference type="RefSeq" id="WP_135850615.1">
    <property type="nucleotide sequence ID" value="NZ_RHPJ01000004.1"/>
</dbReference>
<comment type="caution">
    <text evidence="2">The sequence shown here is derived from an EMBL/GenBank/DDBJ whole genome shotgun (WGS) entry which is preliminary data.</text>
</comment>
<evidence type="ECO:0000313" key="3">
    <source>
        <dbReference type="Proteomes" id="UP000297318"/>
    </source>
</evidence>
<gene>
    <name evidence="2" type="ORF">SERN_2597</name>
</gene>
<reference evidence="2 3" key="1">
    <citation type="submission" date="2018-11" db="EMBL/GenBank/DDBJ databases">
        <title>Complete genome sequencing of the Actinobacteria Serinibacter sp. K3-2.</title>
        <authorList>
            <person name="Rakitin A.L."/>
            <person name="Beletsky A.V."/>
            <person name="Mardanov A.V."/>
            <person name="Ravin N.V."/>
            <person name="Gromova A.S."/>
            <person name="Filippova S.N."/>
            <person name="Gal'Chenko V.F."/>
        </authorList>
    </citation>
    <scope>NUCLEOTIDE SEQUENCE [LARGE SCALE GENOMIC DNA]</scope>
    <source>
        <strain evidence="2 3">K3-2</strain>
    </source>
</reference>
<dbReference type="SUPFAM" id="SSF51735">
    <property type="entry name" value="NAD(P)-binding Rossmann-fold domains"/>
    <property type="match status" value="1"/>
</dbReference>
<dbReference type="PANTHER" id="PTHR48079:SF6">
    <property type="entry name" value="NAD(P)-BINDING DOMAIN-CONTAINING PROTEIN-RELATED"/>
    <property type="match status" value="1"/>
</dbReference>
<dbReference type="Pfam" id="PF01370">
    <property type="entry name" value="Epimerase"/>
    <property type="match status" value="1"/>
</dbReference>
<protein>
    <submittedName>
        <fullName evidence="2">Epimerase</fullName>
    </submittedName>
</protein>
<dbReference type="Proteomes" id="UP000297318">
    <property type="component" value="Unassembled WGS sequence"/>
</dbReference>
<dbReference type="AlphaFoldDB" id="A0A4Z1DWR9"/>
<feature type="domain" description="NAD-dependent epimerase/dehydratase" evidence="1">
    <location>
        <begin position="19"/>
        <end position="218"/>
    </location>
</feature>
<dbReference type="GO" id="GO:0004029">
    <property type="term" value="F:aldehyde dehydrogenase (NAD+) activity"/>
    <property type="evidence" value="ECO:0007669"/>
    <property type="project" value="TreeGrafter"/>
</dbReference>
<evidence type="ECO:0000259" key="1">
    <source>
        <dbReference type="Pfam" id="PF01370"/>
    </source>
</evidence>
<evidence type="ECO:0000313" key="2">
    <source>
        <dbReference type="EMBL" id="TGO04006.1"/>
    </source>
</evidence>
<proteinExistence type="predicted"/>
<dbReference type="InterPro" id="IPR051783">
    <property type="entry name" value="NAD(P)-dependent_oxidoreduct"/>
</dbReference>
<dbReference type="PANTHER" id="PTHR48079">
    <property type="entry name" value="PROTEIN YEEZ"/>
    <property type="match status" value="1"/>
</dbReference>
<accession>A0A4Z1DWR9</accession>
<sequence>MSASSTPTPAPRTTPDAVVIGYGPVGAGLVDRLLESGARVRVLTRSGSGPATTERVRADVLDPDSVARAVGDAPVIHMAFHAPAYSAKVWADTLPGMERNVLDHARRTGATVVAPESLYAFDADGGPITAATPLRPRSRKGEVRKALLAARTASSVRIVSVVAGDFTGPRVLAAHAGDRLLEPLLAGRTLRPVGDPDLPHAFTHVPDLARAMIAASALAGAGHEVVMAPSAGSITMRDLAGAMATAAGVEMPRVAPMSPALLHALGLVVPSLREIAEVAYQFTQPFEVDASAGEARLGVVATPWPQAARETVAWWRDRRAVLAS</sequence>
<dbReference type="Gene3D" id="3.40.50.720">
    <property type="entry name" value="NAD(P)-binding Rossmann-like Domain"/>
    <property type="match status" value="1"/>
</dbReference>
<name>A0A4Z1DWR9_9MICO</name>